<reference evidence="1" key="1">
    <citation type="submission" date="2020-06" db="EMBL/GenBank/DDBJ databases">
        <authorList>
            <person name="Li T."/>
            <person name="Hu X."/>
            <person name="Zhang T."/>
            <person name="Song X."/>
            <person name="Zhang H."/>
            <person name="Dai N."/>
            <person name="Sheng W."/>
            <person name="Hou X."/>
            <person name="Wei L."/>
        </authorList>
    </citation>
    <scope>NUCLEOTIDE SEQUENCE</scope>
    <source>
        <strain evidence="1">KEN1</strain>
        <tissue evidence="1">Leaf</tissue>
    </source>
</reference>
<accession>A0AAW2TBT7</accession>
<dbReference type="AlphaFoldDB" id="A0AAW2TBT7"/>
<name>A0AAW2TBT7_9LAMI</name>
<sequence length="171" mass="19703">MSKKPLSTFVYILRLILFKRNTHNELAAKYEDYPQIFGTGLVSWISHFHQTFDKGPNLTNVGRSGLWHKDDRKVCGFVLASMTHEQHDGLDSIGSIYAPHRMIYVALDLHIGYAAAEASFGTKMIEGCLYIDMGLKRYLLWRNSRIPMLMYIDIILHFLHPPFKPSIMNSK</sequence>
<evidence type="ECO:0000313" key="1">
    <source>
        <dbReference type="EMBL" id="KAL0402254.1"/>
    </source>
</evidence>
<gene>
    <name evidence="1" type="ORF">Slati_4255300</name>
</gene>
<dbReference type="EMBL" id="JACGWN010000015">
    <property type="protein sequence ID" value="KAL0402254.1"/>
    <property type="molecule type" value="Genomic_DNA"/>
</dbReference>
<proteinExistence type="predicted"/>
<protein>
    <submittedName>
        <fullName evidence="1">Uncharacterized protein</fullName>
    </submittedName>
</protein>
<reference evidence="1" key="2">
    <citation type="journal article" date="2024" name="Plant">
        <title>Genomic evolution and insights into agronomic trait innovations of Sesamum species.</title>
        <authorList>
            <person name="Miao H."/>
            <person name="Wang L."/>
            <person name="Qu L."/>
            <person name="Liu H."/>
            <person name="Sun Y."/>
            <person name="Le M."/>
            <person name="Wang Q."/>
            <person name="Wei S."/>
            <person name="Zheng Y."/>
            <person name="Lin W."/>
            <person name="Duan Y."/>
            <person name="Cao H."/>
            <person name="Xiong S."/>
            <person name="Wang X."/>
            <person name="Wei L."/>
            <person name="Li C."/>
            <person name="Ma Q."/>
            <person name="Ju M."/>
            <person name="Zhao R."/>
            <person name="Li G."/>
            <person name="Mu C."/>
            <person name="Tian Q."/>
            <person name="Mei H."/>
            <person name="Zhang T."/>
            <person name="Gao T."/>
            <person name="Zhang H."/>
        </authorList>
    </citation>
    <scope>NUCLEOTIDE SEQUENCE</scope>
    <source>
        <strain evidence="1">KEN1</strain>
    </source>
</reference>
<organism evidence="1">
    <name type="scientific">Sesamum latifolium</name>
    <dbReference type="NCBI Taxonomy" id="2727402"/>
    <lineage>
        <taxon>Eukaryota</taxon>
        <taxon>Viridiplantae</taxon>
        <taxon>Streptophyta</taxon>
        <taxon>Embryophyta</taxon>
        <taxon>Tracheophyta</taxon>
        <taxon>Spermatophyta</taxon>
        <taxon>Magnoliopsida</taxon>
        <taxon>eudicotyledons</taxon>
        <taxon>Gunneridae</taxon>
        <taxon>Pentapetalae</taxon>
        <taxon>asterids</taxon>
        <taxon>lamiids</taxon>
        <taxon>Lamiales</taxon>
        <taxon>Pedaliaceae</taxon>
        <taxon>Sesamum</taxon>
    </lineage>
</organism>
<comment type="caution">
    <text evidence="1">The sequence shown here is derived from an EMBL/GenBank/DDBJ whole genome shotgun (WGS) entry which is preliminary data.</text>
</comment>